<reference evidence="11" key="1">
    <citation type="submission" date="2022-03" db="EMBL/GenBank/DDBJ databases">
        <title>De novo assembled genomes of Belliella spp. (Cyclobacteriaceae) strains.</title>
        <authorList>
            <person name="Szabo A."/>
            <person name="Korponai K."/>
            <person name="Felfoldi T."/>
        </authorList>
    </citation>
    <scope>NUCLEOTIDE SEQUENCE</scope>
    <source>
        <strain evidence="11">DSM 111904</strain>
    </source>
</reference>
<evidence type="ECO:0000256" key="4">
    <source>
        <dbReference type="ARBA" id="ARBA00023295"/>
    </source>
</evidence>
<feature type="active site" evidence="7">
    <location>
        <position position="552"/>
    </location>
</feature>
<comment type="catalytic activity">
    <reaction evidence="8">
        <text>Endohydrolysis of (1-&gt;4)-beta-D-glucosidic linkages in cellulose, lichenin and cereal beta-D-glucans.</text>
        <dbReference type="EC" id="3.2.1.4"/>
    </reaction>
</comment>
<comment type="caution">
    <text evidence="11">The sequence shown here is derived from an EMBL/GenBank/DDBJ whole genome shotgun (WGS) entry which is preliminary data.</text>
</comment>
<dbReference type="EMBL" id="JAKZGP010000064">
    <property type="protein sequence ID" value="MCH7411214.1"/>
    <property type="molecule type" value="Genomic_DNA"/>
</dbReference>
<dbReference type="PROSITE" id="PS51257">
    <property type="entry name" value="PROKAR_LIPOPROTEIN"/>
    <property type="match status" value="1"/>
</dbReference>
<dbReference type="PROSITE" id="PS00698">
    <property type="entry name" value="GH9_3"/>
    <property type="match status" value="1"/>
</dbReference>
<keyword evidence="5 6" id="KW-0624">Polysaccharide degradation</keyword>
<evidence type="ECO:0000256" key="8">
    <source>
        <dbReference type="RuleBase" id="RU361166"/>
    </source>
</evidence>
<dbReference type="InterPro" id="IPR033126">
    <property type="entry name" value="Glyco_hydro_9_Asp/Glu_AS"/>
</dbReference>
<evidence type="ECO:0000313" key="12">
    <source>
        <dbReference type="Proteomes" id="UP001165489"/>
    </source>
</evidence>
<sequence>MQKTKLAAFFMFLIFTSACQNKHSPTHDQINVSIRVNQIGYLPEGQKVALISEEISAASFRLIDLNTNAEVYTGEIGTSIKSPFSDKLLKKADFSAFHQEGKYSVFVEGLGYSAPFIIEPNIYDAVGKASIKAFYFQRASTALPEEYAGIWSRDMGHPDDKVYIHSSAASSLRPEGTIISSPKGWYDAGDYNKYIVNSGITMGTLLSLIEDHPDLITTMYLDIPESEDTIPDLVNELLWNLEWMATMQDPADGGVYHKLTTAKFEGMVLPENATNKRYVVAKGTAATLDFAAVMAQASRVLKSFNPEFAESYLEASIKAWEWAKANPEIPYRQDEINKTHKPEIQTGAYGDESLKDEWLWAASELYISTQDSKYLDFLVTPEDFDLPSWNKVNWLGYYSLLRYEHDLPQLDMELMNAIKEKLIEKADHYVTFSKENPYLTSMGSSVKDFVWGSNAVVCNQGIALLYAYKLTNDQNYLLTAHGNLNYLLGINATGYSFVTGFGHLSPLRPHHRLAEAEPEKAPLPGFLAGGPNPGQQDDCDYPSDIPDESYVDEACSYASNEIAINWNAPFAYLVNALNHISQSRY</sequence>
<name>A0ABS9V4A9_9BACT</name>
<keyword evidence="3 6" id="KW-0119">Carbohydrate metabolism</keyword>
<keyword evidence="8" id="KW-0136">Cellulose degradation</keyword>
<protein>
    <recommendedName>
        <fullName evidence="8">Endoglucanase</fullName>
        <ecNumber evidence="8">3.2.1.4</ecNumber>
    </recommendedName>
</protein>
<evidence type="ECO:0000259" key="9">
    <source>
        <dbReference type="Pfam" id="PF00759"/>
    </source>
</evidence>
<feature type="active site" evidence="7">
    <location>
        <position position="561"/>
    </location>
</feature>
<dbReference type="GO" id="GO:0016787">
    <property type="term" value="F:hydrolase activity"/>
    <property type="evidence" value="ECO:0007669"/>
    <property type="project" value="UniProtKB-KW"/>
</dbReference>
<evidence type="ECO:0000256" key="2">
    <source>
        <dbReference type="ARBA" id="ARBA00022801"/>
    </source>
</evidence>
<keyword evidence="12" id="KW-1185">Reference proteome</keyword>
<dbReference type="PROSITE" id="PS00592">
    <property type="entry name" value="GH9_2"/>
    <property type="match status" value="1"/>
</dbReference>
<comment type="similarity">
    <text evidence="1 6 8">Belongs to the glycosyl hydrolase 9 (cellulase E) family.</text>
</comment>
<keyword evidence="4 6" id="KW-0326">Glycosidase</keyword>
<dbReference type="InterPro" id="IPR001701">
    <property type="entry name" value="Glyco_hydro_9"/>
</dbReference>
<evidence type="ECO:0000256" key="1">
    <source>
        <dbReference type="ARBA" id="ARBA00007072"/>
    </source>
</evidence>
<dbReference type="Proteomes" id="UP001165489">
    <property type="component" value="Unassembled WGS sequence"/>
</dbReference>
<evidence type="ECO:0000256" key="6">
    <source>
        <dbReference type="PROSITE-ProRule" id="PRU10059"/>
    </source>
</evidence>
<keyword evidence="2 6" id="KW-0378">Hydrolase</keyword>
<feature type="domain" description="Glycoside hydrolase family 9" evidence="9">
    <location>
        <begin position="123"/>
        <end position="573"/>
    </location>
</feature>
<feature type="active site" evidence="6">
    <location>
        <position position="510"/>
    </location>
</feature>
<dbReference type="EC" id="3.2.1.4" evidence="8"/>
<evidence type="ECO:0000259" key="10">
    <source>
        <dbReference type="Pfam" id="PF02927"/>
    </source>
</evidence>
<dbReference type="Pfam" id="PF00759">
    <property type="entry name" value="Glyco_hydro_9"/>
    <property type="match status" value="1"/>
</dbReference>
<evidence type="ECO:0000256" key="5">
    <source>
        <dbReference type="ARBA" id="ARBA00023326"/>
    </source>
</evidence>
<dbReference type="SUPFAM" id="SSF48208">
    <property type="entry name" value="Six-hairpin glycosidases"/>
    <property type="match status" value="1"/>
</dbReference>
<dbReference type="Pfam" id="PF02927">
    <property type="entry name" value="CelD_N"/>
    <property type="match status" value="1"/>
</dbReference>
<dbReference type="InterPro" id="IPR013783">
    <property type="entry name" value="Ig-like_fold"/>
</dbReference>
<dbReference type="InterPro" id="IPR014756">
    <property type="entry name" value="Ig_E-set"/>
</dbReference>
<feature type="domain" description="Cellulase Ig-like" evidence="10">
    <location>
        <begin position="33"/>
        <end position="110"/>
    </location>
</feature>
<evidence type="ECO:0000313" key="11">
    <source>
        <dbReference type="EMBL" id="MCH7411214.1"/>
    </source>
</evidence>
<proteinExistence type="inferred from homology"/>
<dbReference type="InterPro" id="IPR018221">
    <property type="entry name" value="Glyco_hydro_9_His_AS"/>
</dbReference>
<evidence type="ECO:0000256" key="7">
    <source>
        <dbReference type="PROSITE-ProRule" id="PRU10060"/>
    </source>
</evidence>
<evidence type="ECO:0000256" key="3">
    <source>
        <dbReference type="ARBA" id="ARBA00023277"/>
    </source>
</evidence>
<dbReference type="SUPFAM" id="SSF81296">
    <property type="entry name" value="E set domains"/>
    <property type="match status" value="1"/>
</dbReference>
<dbReference type="InterPro" id="IPR012341">
    <property type="entry name" value="6hp_glycosidase-like_sf"/>
</dbReference>
<organism evidence="11 12">
    <name type="scientific">Belliella filtrata</name>
    <dbReference type="NCBI Taxonomy" id="2923435"/>
    <lineage>
        <taxon>Bacteria</taxon>
        <taxon>Pseudomonadati</taxon>
        <taxon>Bacteroidota</taxon>
        <taxon>Cytophagia</taxon>
        <taxon>Cytophagales</taxon>
        <taxon>Cyclobacteriaceae</taxon>
        <taxon>Belliella</taxon>
    </lineage>
</organism>
<dbReference type="InterPro" id="IPR004197">
    <property type="entry name" value="Cellulase_Ig-like"/>
</dbReference>
<dbReference type="Gene3D" id="2.60.40.10">
    <property type="entry name" value="Immunoglobulins"/>
    <property type="match status" value="1"/>
</dbReference>
<dbReference type="InterPro" id="IPR008928">
    <property type="entry name" value="6-hairpin_glycosidase_sf"/>
</dbReference>
<gene>
    <name evidence="11" type="ORF">MM239_17590</name>
</gene>
<dbReference type="RefSeq" id="WP_241349565.1">
    <property type="nucleotide sequence ID" value="NZ_JAKZGP010000064.1"/>
</dbReference>
<dbReference type="PANTHER" id="PTHR22298">
    <property type="entry name" value="ENDO-1,4-BETA-GLUCANASE"/>
    <property type="match status" value="1"/>
</dbReference>
<accession>A0ABS9V4A9</accession>
<dbReference type="Gene3D" id="1.50.10.10">
    <property type="match status" value="1"/>
</dbReference>
<dbReference type="CDD" id="cd02850">
    <property type="entry name" value="E_set_Cellulase_N"/>
    <property type="match status" value="1"/>
</dbReference>